<gene>
    <name evidence="15" type="ORF">BCR37DRAFT_381574</name>
</gene>
<name>A0A1Y2F6C3_PROLT</name>
<evidence type="ECO:0000256" key="8">
    <source>
        <dbReference type="ARBA" id="ARBA00022927"/>
    </source>
</evidence>
<comment type="similarity">
    <text evidence="3">Belongs to the VTS1 family.</text>
</comment>
<comment type="function">
    <text evidence="11">RNA-binding protein involved in post-transcriptional regulation through transcript degradation.</text>
</comment>
<keyword evidence="5" id="KW-0963">Cytoplasm</keyword>
<evidence type="ECO:0000256" key="6">
    <source>
        <dbReference type="ARBA" id="ARBA00022741"/>
    </source>
</evidence>
<evidence type="ECO:0000256" key="11">
    <source>
        <dbReference type="ARBA" id="ARBA00054767"/>
    </source>
</evidence>
<dbReference type="GO" id="GO:0000932">
    <property type="term" value="C:P-body"/>
    <property type="evidence" value="ECO:0007669"/>
    <property type="project" value="UniProtKB-SubCell"/>
</dbReference>
<dbReference type="EMBL" id="MCFI01000015">
    <property type="protein sequence ID" value="ORY79423.1"/>
    <property type="molecule type" value="Genomic_DNA"/>
</dbReference>
<feature type="region of interest" description="Disordered" evidence="13">
    <location>
        <begin position="238"/>
        <end position="275"/>
    </location>
</feature>
<feature type="compositionally biased region" description="Basic and acidic residues" evidence="13">
    <location>
        <begin position="245"/>
        <end position="257"/>
    </location>
</feature>
<dbReference type="Gene3D" id="1.10.150.50">
    <property type="entry name" value="Transcription Factor, Ets-1"/>
    <property type="match status" value="1"/>
</dbReference>
<dbReference type="RefSeq" id="XP_040723794.1">
    <property type="nucleotide sequence ID" value="XM_040869729.1"/>
</dbReference>
<dbReference type="GO" id="GO:0015031">
    <property type="term" value="P:protein transport"/>
    <property type="evidence" value="ECO:0007669"/>
    <property type="project" value="UniProtKB-KW"/>
</dbReference>
<evidence type="ECO:0000256" key="4">
    <source>
        <dbReference type="ARBA" id="ARBA00022448"/>
    </source>
</evidence>
<proteinExistence type="inferred from homology"/>
<accession>A0A1Y2F6C3</accession>
<dbReference type="SMART" id="SM00454">
    <property type="entry name" value="SAM"/>
    <property type="match status" value="1"/>
</dbReference>
<dbReference type="AlphaFoldDB" id="A0A1Y2F6C3"/>
<dbReference type="GO" id="GO:0000166">
    <property type="term" value="F:nucleotide binding"/>
    <property type="evidence" value="ECO:0007669"/>
    <property type="project" value="UniProtKB-KW"/>
</dbReference>
<dbReference type="Proteomes" id="UP000193685">
    <property type="component" value="Unassembled WGS sequence"/>
</dbReference>
<dbReference type="InterPro" id="IPR001660">
    <property type="entry name" value="SAM"/>
</dbReference>
<keyword evidence="16" id="KW-1185">Reference proteome</keyword>
<evidence type="ECO:0000259" key="14">
    <source>
        <dbReference type="PROSITE" id="PS50105"/>
    </source>
</evidence>
<dbReference type="InterPro" id="IPR013761">
    <property type="entry name" value="SAM/pointed_sf"/>
</dbReference>
<evidence type="ECO:0000256" key="9">
    <source>
        <dbReference type="ARBA" id="ARBA00024046"/>
    </source>
</evidence>
<dbReference type="OrthoDB" id="2155283at2759"/>
<dbReference type="CDD" id="cd09556">
    <property type="entry name" value="SAM_VTS1_fungal"/>
    <property type="match status" value="1"/>
</dbReference>
<dbReference type="PROSITE" id="PS50105">
    <property type="entry name" value="SAM_DOMAIN"/>
    <property type="match status" value="1"/>
</dbReference>
<dbReference type="GeneID" id="63786328"/>
<organism evidence="15 16">
    <name type="scientific">Protomyces lactucae-debilis</name>
    <dbReference type="NCBI Taxonomy" id="2754530"/>
    <lineage>
        <taxon>Eukaryota</taxon>
        <taxon>Fungi</taxon>
        <taxon>Dikarya</taxon>
        <taxon>Ascomycota</taxon>
        <taxon>Taphrinomycotina</taxon>
        <taxon>Taphrinomycetes</taxon>
        <taxon>Taphrinales</taxon>
        <taxon>Protomycetaceae</taxon>
        <taxon>Protomyces</taxon>
    </lineage>
</organism>
<evidence type="ECO:0000256" key="5">
    <source>
        <dbReference type="ARBA" id="ARBA00022490"/>
    </source>
</evidence>
<dbReference type="InterPro" id="IPR050897">
    <property type="entry name" value="SMAUG/VTS1_RNA-bind"/>
</dbReference>
<evidence type="ECO:0000256" key="10">
    <source>
        <dbReference type="ARBA" id="ARBA00024136"/>
    </source>
</evidence>
<comment type="caution">
    <text evidence="15">The sequence shown here is derived from an EMBL/GenBank/DDBJ whole genome shotgun (WGS) entry which is preliminary data.</text>
</comment>
<keyword evidence="8" id="KW-0653">Protein transport</keyword>
<keyword evidence="7" id="KW-0694">RNA-binding</keyword>
<keyword evidence="6" id="KW-0547">Nucleotide-binding</keyword>
<dbReference type="Pfam" id="PF25479">
    <property type="entry name" value="Vts1"/>
    <property type="match status" value="1"/>
</dbReference>
<evidence type="ECO:0000256" key="12">
    <source>
        <dbReference type="ARBA" id="ARBA00073291"/>
    </source>
</evidence>
<dbReference type="GO" id="GO:0005829">
    <property type="term" value="C:cytosol"/>
    <property type="evidence" value="ECO:0007669"/>
    <property type="project" value="UniProtKB-SubCell"/>
</dbReference>
<evidence type="ECO:0000256" key="7">
    <source>
        <dbReference type="ARBA" id="ARBA00022884"/>
    </source>
</evidence>
<evidence type="ECO:0000256" key="1">
    <source>
        <dbReference type="ARBA" id="ARBA00004201"/>
    </source>
</evidence>
<reference evidence="15 16" key="1">
    <citation type="submission" date="2016-07" db="EMBL/GenBank/DDBJ databases">
        <title>Pervasive Adenine N6-methylation of Active Genes in Fungi.</title>
        <authorList>
            <consortium name="DOE Joint Genome Institute"/>
            <person name="Mondo S.J."/>
            <person name="Dannebaum R.O."/>
            <person name="Kuo R.C."/>
            <person name="Labutti K."/>
            <person name="Haridas S."/>
            <person name="Kuo A."/>
            <person name="Salamov A."/>
            <person name="Ahrendt S.R."/>
            <person name="Lipzen A."/>
            <person name="Sullivan W."/>
            <person name="Andreopoulos W.B."/>
            <person name="Clum A."/>
            <person name="Lindquist E."/>
            <person name="Daum C."/>
            <person name="Ramamoorthy G.K."/>
            <person name="Gryganskyi A."/>
            <person name="Culley D."/>
            <person name="Magnuson J.K."/>
            <person name="James T.Y."/>
            <person name="O'Malley M.A."/>
            <person name="Stajich J.E."/>
            <person name="Spatafora J.W."/>
            <person name="Visel A."/>
            <person name="Grigoriev I.V."/>
        </authorList>
    </citation>
    <scope>NUCLEOTIDE SEQUENCE [LARGE SCALE GENOMIC DNA]</scope>
    <source>
        <strain evidence="15 16">12-1054</strain>
    </source>
</reference>
<dbReference type="InterPro" id="IPR037635">
    <property type="entry name" value="VTS1_SAM"/>
</dbReference>
<dbReference type="SUPFAM" id="SSF47769">
    <property type="entry name" value="SAM/Pointed domain"/>
    <property type="match status" value="1"/>
</dbReference>
<dbReference type="PANTHER" id="PTHR12515">
    <property type="entry name" value="STERILE ALPHA MOTIF DOMAIN CONTAINING PROTEIN 4-RELATED"/>
    <property type="match status" value="1"/>
</dbReference>
<dbReference type="OMA" id="MSTVNNR"/>
<comment type="subunit">
    <text evidence="9">Monomer. Binds to RNA.</text>
</comment>
<keyword evidence="4" id="KW-0813">Transport</keyword>
<evidence type="ECO:0000256" key="13">
    <source>
        <dbReference type="SAM" id="MobiDB-lite"/>
    </source>
</evidence>
<evidence type="ECO:0000313" key="16">
    <source>
        <dbReference type="Proteomes" id="UP000193685"/>
    </source>
</evidence>
<dbReference type="FunFam" id="1.10.150.50:FF:000033">
    <property type="entry name" value="Protein vts1, variant"/>
    <property type="match status" value="1"/>
</dbReference>
<evidence type="ECO:0000313" key="15">
    <source>
        <dbReference type="EMBL" id="ORY79423.1"/>
    </source>
</evidence>
<dbReference type="STRING" id="56484.A0A1Y2F6C3"/>
<dbReference type="Pfam" id="PF07647">
    <property type="entry name" value="SAM_2"/>
    <property type="match status" value="1"/>
</dbReference>
<evidence type="ECO:0000256" key="2">
    <source>
        <dbReference type="ARBA" id="ARBA00004514"/>
    </source>
</evidence>
<sequence length="554" mass="60209">MSDASKNAASAATGAAHRYRASADFTNLHAFSPLSSRSARPSSMMFEQGTPLKSTHETQVYDNWLKDLSHYQKTLEEMYSASLDQNFKEELGAIEQWFRVLSEAERTAALYTLLQQATQVQIRFLIMVLQEKARADPMSAVLSPANFNKDAMSQNMNSAMQQLSLGKHSPSPSLLRTEEQGNRAISQMFPDAAAALANQRAELQRKRSLFVPGQASVSTPSIDLTLAKSLKDDAVKSPWTPSFRKTLDGPERPKSAEPTKTAFPRSASLSMGTPLRSQRTDLNATSMPYSPFDSAAPSGSWASMTNTPATAMFPTESRQSDALQQRLAAVNQSMMADGAVNGSPRVVLESDVRKFRRATPKSPAGDLLSSAHGSPIMMYDDDGQLMSPQAAQQYASPLVQRMNASPANASTPLMPILGNARASSLSMASGAMSSWTMSPGSNASFMFPTSSPAQTARDGSFSPEVEGGRRRSSATKQVEDPTDPKLLADIPAWLRQLRLHKYTDNLKDLRWQELVHMSSDDLAAKGVSAQGARNKLLKSFGEVLEAVKSGKLKE</sequence>
<dbReference type="GO" id="GO:0000289">
    <property type="term" value="P:nuclear-transcribed mRNA poly(A) tail shortening"/>
    <property type="evidence" value="ECO:0007669"/>
    <property type="project" value="TreeGrafter"/>
</dbReference>
<dbReference type="GO" id="GO:0003729">
    <property type="term" value="F:mRNA binding"/>
    <property type="evidence" value="ECO:0007669"/>
    <property type="project" value="InterPro"/>
</dbReference>
<protein>
    <recommendedName>
        <fullName evidence="10">RNA-binding protein VTS1</fullName>
    </recommendedName>
    <alternativeName>
        <fullName evidence="12">RNA-binding protein vts1</fullName>
    </alternativeName>
</protein>
<evidence type="ECO:0000256" key="3">
    <source>
        <dbReference type="ARBA" id="ARBA00007325"/>
    </source>
</evidence>
<dbReference type="InterPro" id="IPR057327">
    <property type="entry name" value="Vts1_dom"/>
</dbReference>
<feature type="region of interest" description="Disordered" evidence="13">
    <location>
        <begin position="450"/>
        <end position="483"/>
    </location>
</feature>
<dbReference type="PANTHER" id="PTHR12515:SF5">
    <property type="entry name" value="PROTEIN SMAUG"/>
    <property type="match status" value="1"/>
</dbReference>
<feature type="domain" description="SAM" evidence="14">
    <location>
        <begin position="489"/>
        <end position="546"/>
    </location>
</feature>
<comment type="subcellular location">
    <subcellularLocation>
        <location evidence="1">Cytoplasm</location>
        <location evidence="1">P-body</location>
    </subcellularLocation>
    <subcellularLocation>
        <location evidence="2">Cytoplasm</location>
        <location evidence="2">Cytosol</location>
    </subcellularLocation>
</comment>